<dbReference type="PANTHER" id="PTHR42877:SF4">
    <property type="entry name" value="FAD_NAD(P)-BINDING DOMAIN-CONTAINING PROTEIN-RELATED"/>
    <property type="match status" value="1"/>
</dbReference>
<gene>
    <name evidence="1" type="ORF">C0029_14025</name>
</gene>
<dbReference type="AlphaFoldDB" id="A0AAP8MDD7"/>
<dbReference type="InterPro" id="IPR051209">
    <property type="entry name" value="FAD-bind_Monooxygenase_sf"/>
</dbReference>
<evidence type="ECO:0000313" key="1">
    <source>
        <dbReference type="EMBL" id="PLW85716.1"/>
    </source>
</evidence>
<evidence type="ECO:0000313" key="2">
    <source>
        <dbReference type="Proteomes" id="UP000235162"/>
    </source>
</evidence>
<dbReference type="PANTHER" id="PTHR42877">
    <property type="entry name" value="L-ORNITHINE N(5)-MONOOXYGENASE-RELATED"/>
    <property type="match status" value="1"/>
</dbReference>
<organism evidence="1 2">
    <name type="scientific">Halioglobus japonicus</name>
    <dbReference type="NCBI Taxonomy" id="930805"/>
    <lineage>
        <taxon>Bacteria</taxon>
        <taxon>Pseudomonadati</taxon>
        <taxon>Pseudomonadota</taxon>
        <taxon>Gammaproteobacteria</taxon>
        <taxon>Cellvibrionales</taxon>
        <taxon>Halieaceae</taxon>
        <taxon>Halioglobus</taxon>
    </lineage>
</organism>
<dbReference type="Pfam" id="PF13738">
    <property type="entry name" value="Pyr_redox_3"/>
    <property type="match status" value="1"/>
</dbReference>
<keyword evidence="2" id="KW-1185">Reference proteome</keyword>
<accession>A0AAP8MDD7</accession>
<dbReference type="EMBL" id="PKUR01000003">
    <property type="protein sequence ID" value="PLW85716.1"/>
    <property type="molecule type" value="Genomic_DNA"/>
</dbReference>
<protein>
    <submittedName>
        <fullName evidence="1">NAD(P)/FAD-dependent oxidoreductase</fullName>
    </submittedName>
</protein>
<dbReference type="Gene3D" id="3.50.50.60">
    <property type="entry name" value="FAD/NAD(P)-binding domain"/>
    <property type="match status" value="2"/>
</dbReference>
<sequence>MEVGVLQAVSDVESQANACDSDEASFVEVIVVGAGFAGIGAAIKLKEANFDFVILEKTADIGGVWRENTYPDCACDIPSSLYSFSFAPKANWSHFYARQVEIQQYAKDMVGRYGLHNSIRFHSELYEARWDSARNEWLLDTATGRYRCRYFIAATGPMHVPVTPTITGMETFSGDRFHSAQWPKSYDFSNKRVAVIGSGASAIQFLPVVRKQAQHVTLFQRTPPWVLPKLDVRISPAWQRRFERFPFLQRLLRKALYLQFELLNSGLKWSTFTRRLQSAGIRNMERAINDSSLLAKLTPDYTIGCKRILQSNTWYPALASDNVTVTDGVSHIEDGQLVAADGSTHEVDVIIFATGFEVANPPIAELIVCAGGETLAQQWAGSPNVYLGTLAEDCPNLFLTFGPNLYTFSSAFVIIEAQLKLIIRTLTQARRRQVVKLQVCAEKNRDYNVELQQALQGTVWNSGGCSSYFMDSNGRNSSNWPWTTCAMRRRFAAFRLNDCETS</sequence>
<name>A0AAP8MDD7_9GAMM</name>
<dbReference type="PRINTS" id="PR00469">
    <property type="entry name" value="PNDRDTASEII"/>
</dbReference>
<dbReference type="InterPro" id="IPR036188">
    <property type="entry name" value="FAD/NAD-bd_sf"/>
</dbReference>
<dbReference type="Proteomes" id="UP000235162">
    <property type="component" value="Unassembled WGS sequence"/>
</dbReference>
<dbReference type="PRINTS" id="PR00368">
    <property type="entry name" value="FADPNR"/>
</dbReference>
<dbReference type="RefSeq" id="WP_084198473.1">
    <property type="nucleotide sequence ID" value="NZ_PKUR01000003.1"/>
</dbReference>
<reference evidence="1 2" key="1">
    <citation type="submission" date="2018-01" db="EMBL/GenBank/DDBJ databases">
        <title>The draft genome sequence of Halioglobus japonicus S1-36.</title>
        <authorList>
            <person name="Du Z.-J."/>
            <person name="Shi M.-J."/>
        </authorList>
    </citation>
    <scope>NUCLEOTIDE SEQUENCE [LARGE SCALE GENOMIC DNA]</scope>
    <source>
        <strain evidence="1 2">S1-36</strain>
    </source>
</reference>
<proteinExistence type="predicted"/>
<dbReference type="SUPFAM" id="SSF51905">
    <property type="entry name" value="FAD/NAD(P)-binding domain"/>
    <property type="match status" value="2"/>
</dbReference>
<comment type="caution">
    <text evidence="1">The sequence shown here is derived from an EMBL/GenBank/DDBJ whole genome shotgun (WGS) entry which is preliminary data.</text>
</comment>